<proteinExistence type="inferred from homology"/>
<evidence type="ECO:0000256" key="1">
    <source>
        <dbReference type="ARBA" id="ARBA00008520"/>
    </source>
</evidence>
<organism evidence="4 5">
    <name type="scientific">Metabacillus rhizosphaerae</name>
    <dbReference type="NCBI Taxonomy" id="3117747"/>
    <lineage>
        <taxon>Bacteria</taxon>
        <taxon>Bacillati</taxon>
        <taxon>Bacillota</taxon>
        <taxon>Bacilli</taxon>
        <taxon>Bacillales</taxon>
        <taxon>Bacillaceae</taxon>
        <taxon>Metabacillus</taxon>
    </lineage>
</organism>
<accession>A0ABZ2MWG9</accession>
<sequence>MKELTKGLFLAVIILSIFGCSNNEEESTSSNQVKDTNEVTLKVYNFKVEMAEQLEKLVKEYEVDHPGINVVIDTCGGGCDYSAELKTKFSSGDKPDIFFVAGYSDLDLWIEHLEDLSDQPWVEDVVDIAKEPMTKDGKLYGMPLNIEGWGYIYNKDLFAEAGISKLPKTISELKGVSEKLQSSGVTPFVNGYGEWWILGNHLLNMAFAQQDNPEDYIEAVKLNKEKFSDNKAFKEWVDLLDLTIKYGQPNPLQTDYITQVTSFASGQVAMIQQGNWVQLQLLKLNPDLEYGYLPMPINDDKEKMDRLPIGVPNNWVIYKNSKVKDEAKDFLNWMVTSDIGKRYLVEEFKFIPAFKNIPIDKTKLGPLGTDLIEYIHNNKTVPWLWQKYPGYEVNTSQMGAVIQAYIGDQITKEEMFEQFQLIWDELSEQEEVVQK</sequence>
<comment type="similarity">
    <text evidence="1">Belongs to the bacterial solute-binding protein 1 family.</text>
</comment>
<dbReference type="PANTHER" id="PTHR43649">
    <property type="entry name" value="ARABINOSE-BINDING PROTEIN-RELATED"/>
    <property type="match status" value="1"/>
</dbReference>
<dbReference type="Gene3D" id="3.40.190.10">
    <property type="entry name" value="Periplasmic binding protein-like II"/>
    <property type="match status" value="2"/>
</dbReference>
<dbReference type="RefSeq" id="WP_338788168.1">
    <property type="nucleotide sequence ID" value="NZ_CP147403.1"/>
</dbReference>
<evidence type="ECO:0000256" key="3">
    <source>
        <dbReference type="ARBA" id="ARBA00022729"/>
    </source>
</evidence>
<name>A0ABZ2MWG9_9BACI</name>
<dbReference type="PROSITE" id="PS01037">
    <property type="entry name" value="SBP_BACTERIAL_1"/>
    <property type="match status" value="1"/>
</dbReference>
<keyword evidence="3" id="KW-0732">Signal</keyword>
<gene>
    <name evidence="4" type="ORF">WCV66_05360</name>
</gene>
<dbReference type="InterPro" id="IPR006061">
    <property type="entry name" value="SBP_1_CS"/>
</dbReference>
<dbReference type="InterPro" id="IPR050490">
    <property type="entry name" value="Bact_solute-bd_prot1"/>
</dbReference>
<dbReference type="PANTHER" id="PTHR43649:SF34">
    <property type="entry name" value="ABC TRANSPORTER PERIPLASMIC-BINDING PROTEIN YCJN-RELATED"/>
    <property type="match status" value="1"/>
</dbReference>
<dbReference type="EMBL" id="CP147403">
    <property type="protein sequence ID" value="WXB89665.1"/>
    <property type="molecule type" value="Genomic_DNA"/>
</dbReference>
<reference evidence="4 5" key="1">
    <citation type="submission" date="2024-02" db="EMBL/GenBank/DDBJ databases">
        <title>Seven novel Bacillus-like species.</title>
        <authorList>
            <person name="Liu G."/>
        </authorList>
    </citation>
    <scope>NUCLEOTIDE SEQUENCE [LARGE SCALE GENOMIC DNA]</scope>
    <source>
        <strain evidence="4 5">FJAT-53654</strain>
    </source>
</reference>
<dbReference type="SUPFAM" id="SSF53850">
    <property type="entry name" value="Periplasmic binding protein-like II"/>
    <property type="match status" value="1"/>
</dbReference>
<dbReference type="InterPro" id="IPR006059">
    <property type="entry name" value="SBP"/>
</dbReference>
<evidence type="ECO:0000313" key="4">
    <source>
        <dbReference type="EMBL" id="WXB89665.1"/>
    </source>
</evidence>
<dbReference type="PROSITE" id="PS51257">
    <property type="entry name" value="PROKAR_LIPOPROTEIN"/>
    <property type="match status" value="1"/>
</dbReference>
<evidence type="ECO:0000313" key="5">
    <source>
        <dbReference type="Proteomes" id="UP001368328"/>
    </source>
</evidence>
<dbReference type="Proteomes" id="UP001368328">
    <property type="component" value="Chromosome"/>
</dbReference>
<keyword evidence="2" id="KW-0813">Transport</keyword>
<dbReference type="Pfam" id="PF01547">
    <property type="entry name" value="SBP_bac_1"/>
    <property type="match status" value="1"/>
</dbReference>
<protein>
    <submittedName>
        <fullName evidence="4">ABC transporter substrate-binding protein</fullName>
    </submittedName>
</protein>
<keyword evidence="5" id="KW-1185">Reference proteome</keyword>
<evidence type="ECO:0000256" key="2">
    <source>
        <dbReference type="ARBA" id="ARBA00022448"/>
    </source>
</evidence>